<gene>
    <name evidence="2" type="ORF">GDO81_024844</name>
</gene>
<protein>
    <submittedName>
        <fullName evidence="2">Uncharacterized protein</fullName>
    </submittedName>
</protein>
<evidence type="ECO:0000256" key="1">
    <source>
        <dbReference type="SAM" id="MobiDB-lite"/>
    </source>
</evidence>
<reference evidence="2" key="1">
    <citation type="thesis" date="2020" institute="ProQuest LLC" country="789 East Eisenhower Parkway, Ann Arbor, MI, USA">
        <title>Comparative Genomics and Chromosome Evolution.</title>
        <authorList>
            <person name="Mudd A.B."/>
        </authorList>
    </citation>
    <scope>NUCLEOTIDE SEQUENCE</scope>
    <source>
        <strain evidence="2">237g6f4</strain>
        <tissue evidence="2">Blood</tissue>
    </source>
</reference>
<comment type="caution">
    <text evidence="2">The sequence shown here is derived from an EMBL/GenBank/DDBJ whole genome shotgun (WGS) entry which is preliminary data.</text>
</comment>
<dbReference type="AlphaFoldDB" id="A0AAV6YQW1"/>
<dbReference type="Proteomes" id="UP000824782">
    <property type="component" value="Unassembled WGS sequence"/>
</dbReference>
<organism evidence="2 3">
    <name type="scientific">Engystomops pustulosus</name>
    <name type="common">Tungara frog</name>
    <name type="synonym">Physalaemus pustulosus</name>
    <dbReference type="NCBI Taxonomy" id="76066"/>
    <lineage>
        <taxon>Eukaryota</taxon>
        <taxon>Metazoa</taxon>
        <taxon>Chordata</taxon>
        <taxon>Craniata</taxon>
        <taxon>Vertebrata</taxon>
        <taxon>Euteleostomi</taxon>
        <taxon>Amphibia</taxon>
        <taxon>Batrachia</taxon>
        <taxon>Anura</taxon>
        <taxon>Neobatrachia</taxon>
        <taxon>Hyloidea</taxon>
        <taxon>Leptodactylidae</taxon>
        <taxon>Leiuperinae</taxon>
        <taxon>Engystomops</taxon>
    </lineage>
</organism>
<accession>A0AAV6YQW1</accession>
<evidence type="ECO:0000313" key="3">
    <source>
        <dbReference type="Proteomes" id="UP000824782"/>
    </source>
</evidence>
<sequence>MHPPLAFRQHYYPVIGAHLLRVRSRESVGFFPNISSLRCISRDCGARDRFLAQSRRLSRNKSGAWPPDNPKDSEKPQNLKSHLCRKIKHSLTPEKSR</sequence>
<name>A0AAV6YQW1_ENGPU</name>
<evidence type="ECO:0000313" key="2">
    <source>
        <dbReference type="EMBL" id="KAG8537240.1"/>
    </source>
</evidence>
<keyword evidence="3" id="KW-1185">Reference proteome</keyword>
<proteinExistence type="predicted"/>
<dbReference type="EMBL" id="WNYA01032131">
    <property type="protein sequence ID" value="KAG8537240.1"/>
    <property type="molecule type" value="Genomic_DNA"/>
</dbReference>
<feature type="region of interest" description="Disordered" evidence="1">
    <location>
        <begin position="55"/>
        <end position="97"/>
    </location>
</feature>